<dbReference type="Pfam" id="PF04389">
    <property type="entry name" value="Peptidase_M28"/>
    <property type="match status" value="1"/>
</dbReference>
<dbReference type="Gene3D" id="3.40.630.10">
    <property type="entry name" value="Zn peptidases"/>
    <property type="match status" value="1"/>
</dbReference>
<feature type="signal peptide" evidence="7">
    <location>
        <begin position="1"/>
        <end position="26"/>
    </location>
</feature>
<dbReference type="GO" id="GO:0006508">
    <property type="term" value="P:proteolysis"/>
    <property type="evidence" value="ECO:0007669"/>
    <property type="project" value="UniProtKB-KW"/>
</dbReference>
<dbReference type="PANTHER" id="PTHR12147:SF56">
    <property type="entry name" value="AMINOPEPTIDASE YDR415C-RELATED"/>
    <property type="match status" value="1"/>
</dbReference>
<evidence type="ECO:0000259" key="8">
    <source>
        <dbReference type="Pfam" id="PF04389"/>
    </source>
</evidence>
<evidence type="ECO:0000256" key="4">
    <source>
        <dbReference type="ARBA" id="ARBA00022729"/>
    </source>
</evidence>
<comment type="caution">
    <text evidence="9">The sequence shown here is derived from an EMBL/GenBank/DDBJ whole genome shotgun (WGS) entry which is preliminary data.</text>
</comment>
<keyword evidence="1" id="KW-0031">Aminopeptidase</keyword>
<keyword evidence="10" id="KW-1185">Reference proteome</keyword>
<sequence>MCHPGRIKRAFMALCVTLVLPQAAKAALPSPGSFAEQQTRYIATYFPGRMAGSPVEQMAADYLHHQFEQLGYLSNLRAFNTRYRYSDSNGKADWRRITSTSVIAANAGQSADEILVIAHADTFLPHSDKEVNSNFGGLTLQGVDDNAAGVGIMLSLARQMAGHHGKAGLRFVALSAGEPDIQGAEDYLQRMTPYERQHTLLVINLDSLVAGQQLKMNFHPGAAEDRAATDIKKMGAMARKAGIGLLLNTVSAKVTECPTNALPFIQAGFSVLDVSSGMAGKDCRQRKTSRHFPLGGVRYQSQRDSLAYLDQHLSGQITVRTRDSMRLLEPLLVNLTGHAAKI</sequence>
<keyword evidence="3" id="KW-0479">Metal-binding</keyword>
<keyword evidence="4 7" id="KW-0732">Signal</keyword>
<keyword evidence="2" id="KW-0645">Protease</keyword>
<evidence type="ECO:0000256" key="2">
    <source>
        <dbReference type="ARBA" id="ARBA00022670"/>
    </source>
</evidence>
<name>A0A4R3Z288_9GAMM</name>
<dbReference type="GO" id="GO:0008235">
    <property type="term" value="F:metalloexopeptidase activity"/>
    <property type="evidence" value="ECO:0007669"/>
    <property type="project" value="InterPro"/>
</dbReference>
<dbReference type="NCBIfam" id="NF007568">
    <property type="entry name" value="PRK10199.1"/>
    <property type="match status" value="1"/>
</dbReference>
<evidence type="ECO:0000256" key="1">
    <source>
        <dbReference type="ARBA" id="ARBA00022438"/>
    </source>
</evidence>
<organism evidence="9 10">
    <name type="scientific">Biostraticola tofi</name>
    <dbReference type="NCBI Taxonomy" id="466109"/>
    <lineage>
        <taxon>Bacteria</taxon>
        <taxon>Pseudomonadati</taxon>
        <taxon>Pseudomonadota</taxon>
        <taxon>Gammaproteobacteria</taxon>
        <taxon>Enterobacterales</taxon>
        <taxon>Bruguierivoracaceae</taxon>
        <taxon>Biostraticola</taxon>
    </lineage>
</organism>
<dbReference type="GO" id="GO:0046872">
    <property type="term" value="F:metal ion binding"/>
    <property type="evidence" value="ECO:0007669"/>
    <property type="project" value="UniProtKB-KW"/>
</dbReference>
<evidence type="ECO:0000313" key="9">
    <source>
        <dbReference type="EMBL" id="TCV99226.1"/>
    </source>
</evidence>
<feature type="domain" description="Peptidase M28" evidence="8">
    <location>
        <begin position="102"/>
        <end position="316"/>
    </location>
</feature>
<keyword evidence="6" id="KW-0862">Zinc</keyword>
<dbReference type="InterPro" id="IPR045175">
    <property type="entry name" value="M28_fam"/>
</dbReference>
<dbReference type="EMBL" id="SMCR01000002">
    <property type="protein sequence ID" value="TCV99226.1"/>
    <property type="molecule type" value="Genomic_DNA"/>
</dbReference>
<evidence type="ECO:0000256" key="6">
    <source>
        <dbReference type="ARBA" id="ARBA00022833"/>
    </source>
</evidence>
<accession>A0A4R3Z288</accession>
<evidence type="ECO:0000313" key="10">
    <source>
        <dbReference type="Proteomes" id="UP000295719"/>
    </source>
</evidence>
<evidence type="ECO:0000256" key="5">
    <source>
        <dbReference type="ARBA" id="ARBA00022801"/>
    </source>
</evidence>
<dbReference type="SUPFAM" id="SSF53187">
    <property type="entry name" value="Zn-dependent exopeptidases"/>
    <property type="match status" value="1"/>
</dbReference>
<dbReference type="RefSeq" id="WP_131864585.1">
    <property type="nucleotide sequence ID" value="NZ_SMCR01000002.1"/>
</dbReference>
<dbReference type="OrthoDB" id="9762302at2"/>
<dbReference type="GO" id="GO:0004177">
    <property type="term" value="F:aminopeptidase activity"/>
    <property type="evidence" value="ECO:0007669"/>
    <property type="project" value="UniProtKB-KW"/>
</dbReference>
<dbReference type="InterPro" id="IPR007484">
    <property type="entry name" value="Peptidase_M28"/>
</dbReference>
<reference evidence="9 10" key="1">
    <citation type="submission" date="2019-03" db="EMBL/GenBank/DDBJ databases">
        <title>Genomic Encyclopedia of Type Strains, Phase IV (KMG-IV): sequencing the most valuable type-strain genomes for metagenomic binning, comparative biology and taxonomic classification.</title>
        <authorList>
            <person name="Goeker M."/>
        </authorList>
    </citation>
    <scope>NUCLEOTIDE SEQUENCE [LARGE SCALE GENOMIC DNA]</scope>
    <source>
        <strain evidence="9 10">DSM 19580</strain>
    </source>
</reference>
<protein>
    <submittedName>
        <fullName evidence="9">Alkaline phosphatase isozyme conversion protein</fullName>
    </submittedName>
</protein>
<gene>
    <name evidence="9" type="ORF">EDC52_102568</name>
</gene>
<evidence type="ECO:0000256" key="3">
    <source>
        <dbReference type="ARBA" id="ARBA00022723"/>
    </source>
</evidence>
<proteinExistence type="predicted"/>
<dbReference type="AlphaFoldDB" id="A0A4R3Z288"/>
<dbReference type="PANTHER" id="PTHR12147">
    <property type="entry name" value="METALLOPEPTIDASE M28 FAMILY MEMBER"/>
    <property type="match status" value="1"/>
</dbReference>
<keyword evidence="5" id="KW-0378">Hydrolase</keyword>
<dbReference type="Proteomes" id="UP000295719">
    <property type="component" value="Unassembled WGS sequence"/>
</dbReference>
<evidence type="ECO:0000256" key="7">
    <source>
        <dbReference type="SAM" id="SignalP"/>
    </source>
</evidence>
<feature type="chain" id="PRO_5020764622" evidence="7">
    <location>
        <begin position="27"/>
        <end position="342"/>
    </location>
</feature>